<dbReference type="PIRSF" id="PIRSF021774">
    <property type="entry name" value="UCP021774"/>
    <property type="match status" value="1"/>
</dbReference>
<feature type="domain" description="DUF302" evidence="1">
    <location>
        <begin position="35"/>
        <end position="98"/>
    </location>
</feature>
<dbReference type="EMBL" id="CP040915">
    <property type="protein sequence ID" value="QDC25397.1"/>
    <property type="molecule type" value="Genomic_DNA"/>
</dbReference>
<sequence>MSYGMTLTLDQPFDRIVPAVKEALAEQGFGILTEIDMAATLRAKLGVETTGQVILGACNPPLAHRALLAEESVGLLLPCNVVVRATAGDRTTVEALDPAVMVAVTGNEALRPVADEAAKRLRAALESLEQRQSG</sequence>
<dbReference type="AlphaFoldDB" id="A0A5B8C5A2"/>
<dbReference type="InterPro" id="IPR005180">
    <property type="entry name" value="DUF302"/>
</dbReference>
<dbReference type="KEGG" id="gyu:FE374_12935"/>
<proteinExistence type="predicted"/>
<dbReference type="PANTHER" id="PTHR38342">
    <property type="entry name" value="SLR5037 PROTEIN"/>
    <property type="match status" value="1"/>
</dbReference>
<evidence type="ECO:0000313" key="3">
    <source>
        <dbReference type="Proteomes" id="UP000314616"/>
    </source>
</evidence>
<protein>
    <submittedName>
        <fullName evidence="2">DUF302 domain-containing protein</fullName>
    </submittedName>
</protein>
<evidence type="ECO:0000259" key="1">
    <source>
        <dbReference type="Pfam" id="PF03625"/>
    </source>
</evidence>
<reference evidence="2 3" key="1">
    <citation type="submission" date="2019-05" db="EMBL/GenBank/DDBJ databases">
        <title>Georgenia *** sp. nov., and Georgenia *** sp. nov., isolated from the intestinal contents of plateau pika (Ochotona curzoniae) in the Qinghai-Tibet plateau of China.</title>
        <authorList>
            <person name="Tian Z."/>
        </authorList>
    </citation>
    <scope>NUCLEOTIDE SEQUENCE [LARGE SCALE GENOMIC DNA]</scope>
    <source>
        <strain evidence="2 3">Z443</strain>
    </source>
</reference>
<dbReference type="OrthoDB" id="9791067at2"/>
<dbReference type="PANTHER" id="PTHR38342:SF1">
    <property type="entry name" value="SLR5037 PROTEIN"/>
    <property type="match status" value="1"/>
</dbReference>
<dbReference type="Pfam" id="PF03625">
    <property type="entry name" value="DUF302"/>
    <property type="match status" value="1"/>
</dbReference>
<dbReference type="InterPro" id="IPR035923">
    <property type="entry name" value="TT1751-like_sf"/>
</dbReference>
<dbReference type="RefSeq" id="WP_139929611.1">
    <property type="nucleotide sequence ID" value="NZ_CP040915.1"/>
</dbReference>
<dbReference type="SUPFAM" id="SSF103247">
    <property type="entry name" value="TT1751-like"/>
    <property type="match status" value="1"/>
</dbReference>
<name>A0A5B8C5A2_9MICO</name>
<gene>
    <name evidence="2" type="ORF">FE374_12935</name>
</gene>
<accession>A0A5B8C5A2</accession>
<dbReference type="Proteomes" id="UP000314616">
    <property type="component" value="Chromosome"/>
</dbReference>
<evidence type="ECO:0000313" key="2">
    <source>
        <dbReference type="EMBL" id="QDC25397.1"/>
    </source>
</evidence>
<dbReference type="CDD" id="cd14797">
    <property type="entry name" value="DUF302"/>
    <property type="match status" value="1"/>
</dbReference>
<dbReference type="Gene3D" id="3.30.310.70">
    <property type="entry name" value="TT1751-like domain"/>
    <property type="match status" value="1"/>
</dbReference>
<organism evidence="2 3">
    <name type="scientific">Georgenia yuyongxinii</name>
    <dbReference type="NCBI Taxonomy" id="2589797"/>
    <lineage>
        <taxon>Bacteria</taxon>
        <taxon>Bacillati</taxon>
        <taxon>Actinomycetota</taxon>
        <taxon>Actinomycetes</taxon>
        <taxon>Micrococcales</taxon>
        <taxon>Bogoriellaceae</taxon>
        <taxon>Georgenia</taxon>
    </lineage>
</organism>
<dbReference type="InterPro" id="IPR016796">
    <property type="entry name" value="UCP021774"/>
</dbReference>